<dbReference type="EMBL" id="CP080627">
    <property type="protein sequence ID" value="UYV20892.1"/>
    <property type="molecule type" value="Genomic_DNA"/>
</dbReference>
<sequence length="63" mass="6993">MDTTQTALGALPKTIWRPTSLKADLDRCSVIHAKAYGNAVNALLLIQHMFEACMVGDWDFERG</sequence>
<proteinExistence type="predicted"/>
<dbReference type="Proteomes" id="UP001163082">
    <property type="component" value="Chromosome"/>
</dbReference>
<keyword evidence="2" id="KW-1185">Reference proteome</keyword>
<organism evidence="1 2">
    <name type="scientific">Halomonas qaidamensis</name>
    <dbReference type="NCBI Taxonomy" id="2866211"/>
    <lineage>
        <taxon>Bacteria</taxon>
        <taxon>Pseudomonadati</taxon>
        <taxon>Pseudomonadota</taxon>
        <taxon>Gammaproteobacteria</taxon>
        <taxon>Oceanospirillales</taxon>
        <taxon>Halomonadaceae</taxon>
        <taxon>Halomonas</taxon>
    </lineage>
</organism>
<evidence type="ECO:0000313" key="1">
    <source>
        <dbReference type="EMBL" id="UYV20892.1"/>
    </source>
</evidence>
<gene>
    <name evidence="1" type="ORF">K1Y77_16220</name>
</gene>
<evidence type="ECO:0000313" key="2">
    <source>
        <dbReference type="Proteomes" id="UP001163082"/>
    </source>
</evidence>
<protein>
    <submittedName>
        <fullName evidence="1">DUF2274 domain-containing protein</fullName>
    </submittedName>
</protein>
<accession>A0ABY6JV81</accession>
<name>A0ABY6JV81_9GAMM</name>
<reference evidence="1 2" key="1">
    <citation type="journal article" date="2022" name="Antonie Van Leeuwenhoek">
        <title>Whole genome sequencing of the halophilic Halomonas qaidamensis XH36, a novel species strain with high ectoine production.</title>
        <authorList>
            <person name="Zhang T."/>
            <person name="Cui T."/>
            <person name="Cao Y."/>
            <person name="Li Y."/>
            <person name="Li F."/>
            <person name="Zhu D."/>
            <person name="Xing J."/>
        </authorList>
    </citation>
    <scope>NUCLEOTIDE SEQUENCE [LARGE SCALE GENOMIC DNA]</scope>
    <source>
        <strain evidence="1 2">XH36</strain>
    </source>
</reference>